<gene>
    <name evidence="2" type="ORF">SGFS_028500</name>
</gene>
<evidence type="ECO:0000313" key="2">
    <source>
        <dbReference type="EMBL" id="BBC31556.1"/>
    </source>
</evidence>
<dbReference type="Pfam" id="PF19380">
    <property type="entry name" value="DUF5955"/>
    <property type="match status" value="1"/>
</dbReference>
<reference evidence="2 3" key="2">
    <citation type="journal article" date="2023" name="ChemBioChem">
        <title>Acyltransferase Domain Exchange between Two Independent Type I Polyketide Synthases in the Same Producer Strain of Macrolide Antibiotics.</title>
        <authorList>
            <person name="Kudo F."/>
            <person name="Kishikawa K."/>
            <person name="Tsuboi K."/>
            <person name="Kido T."/>
            <person name="Usui T."/>
            <person name="Hashimoto J."/>
            <person name="Shin-Ya K."/>
            <person name="Miyanaga A."/>
            <person name="Eguchi T."/>
        </authorList>
    </citation>
    <scope>NUCLEOTIDE SEQUENCE [LARGE SCALE GENOMIC DNA]</scope>
    <source>
        <strain evidence="2 3">A-8890</strain>
    </source>
</reference>
<reference evidence="2 3" key="1">
    <citation type="journal article" date="2010" name="ChemBioChem">
        <title>Cloning and characterization of the biosynthetic gene cluster of 16-membered macrolide antibiotic FD-891: involvement of a dual functional cytochrome P450 monooxygenase catalyzing epoxidation and hydroxylation.</title>
        <authorList>
            <person name="Kudo F."/>
            <person name="Motegi A."/>
            <person name="Mizoue K."/>
            <person name="Eguchi T."/>
        </authorList>
    </citation>
    <scope>NUCLEOTIDE SEQUENCE [LARGE SCALE GENOMIC DNA]</scope>
    <source>
        <strain evidence="2 3">A-8890</strain>
    </source>
</reference>
<protein>
    <submittedName>
        <fullName evidence="2">Uncharacterized protein</fullName>
    </submittedName>
</protein>
<feature type="region of interest" description="Disordered" evidence="1">
    <location>
        <begin position="1"/>
        <end position="23"/>
    </location>
</feature>
<proteinExistence type="predicted"/>
<dbReference type="EMBL" id="AP018448">
    <property type="protein sequence ID" value="BBC31556.1"/>
    <property type="molecule type" value="Genomic_DNA"/>
</dbReference>
<dbReference type="InterPro" id="IPR045999">
    <property type="entry name" value="DUF5955"/>
</dbReference>
<evidence type="ECO:0000256" key="1">
    <source>
        <dbReference type="SAM" id="MobiDB-lite"/>
    </source>
</evidence>
<sequence length="130" mass="13431">MTSGGPERPGDNHGVQIFGGTVSGPVAAGDHAQAVQHNQHAAVTPHAAQVLELLRSLRERLDEADLDPADREAARDAIAEAETEAGAADPQPGPLRRAALVIAGAVAGVNELATYVESLRRIIGAWFATG</sequence>
<accession>A0ABM7F6S9</accession>
<evidence type="ECO:0000313" key="3">
    <source>
        <dbReference type="Proteomes" id="UP001321542"/>
    </source>
</evidence>
<keyword evidence="3" id="KW-1185">Reference proteome</keyword>
<name>A0ABM7F6S9_9ACTN</name>
<dbReference type="Proteomes" id="UP001321542">
    <property type="component" value="Chromosome"/>
</dbReference>
<dbReference type="RefSeq" id="WP_286250298.1">
    <property type="nucleotide sequence ID" value="NZ_AP018448.1"/>
</dbReference>
<organism evidence="2 3">
    <name type="scientific">Streptomyces graminofaciens</name>
    <dbReference type="NCBI Taxonomy" id="68212"/>
    <lineage>
        <taxon>Bacteria</taxon>
        <taxon>Bacillati</taxon>
        <taxon>Actinomycetota</taxon>
        <taxon>Actinomycetes</taxon>
        <taxon>Kitasatosporales</taxon>
        <taxon>Streptomycetaceae</taxon>
        <taxon>Streptomyces</taxon>
    </lineage>
</organism>